<organism evidence="1 2">
    <name type="scientific">Vibrio tasmaniensis</name>
    <dbReference type="NCBI Taxonomy" id="212663"/>
    <lineage>
        <taxon>Bacteria</taxon>
        <taxon>Pseudomonadati</taxon>
        <taxon>Pseudomonadota</taxon>
        <taxon>Gammaproteobacteria</taxon>
        <taxon>Vibrionales</taxon>
        <taxon>Vibrionaceae</taxon>
        <taxon>Vibrio</taxon>
    </lineage>
</organism>
<gene>
    <name evidence="1" type="ORF">BCS92_02260</name>
</gene>
<evidence type="ECO:0000313" key="2">
    <source>
        <dbReference type="Proteomes" id="UP000235579"/>
    </source>
</evidence>
<accession>A0A2N7NCQ2</accession>
<comment type="caution">
    <text evidence="1">The sequence shown here is derived from an EMBL/GenBank/DDBJ whole genome shotgun (WGS) entry which is preliminary data.</text>
</comment>
<dbReference type="EMBL" id="MDBP01000080">
    <property type="protein sequence ID" value="PMP09971.1"/>
    <property type="molecule type" value="Genomic_DNA"/>
</dbReference>
<protein>
    <submittedName>
        <fullName evidence="1">Uncharacterized protein</fullName>
    </submittedName>
</protein>
<sequence>MIVFVRNPTSSERREILGIHHLSHESEIQDVLNGYSNNVEYYSIAENVNFSVEGNTRKSRIYISKFGLPKSIEKTLLNGEWKCRADNLI</sequence>
<dbReference type="AlphaFoldDB" id="A0A2N7NCQ2"/>
<reference evidence="2" key="1">
    <citation type="submission" date="2016-07" db="EMBL/GenBank/DDBJ databases">
        <title>Nontailed viruses are major unrecognized killers of bacteria in the ocean.</title>
        <authorList>
            <person name="Kauffman K."/>
            <person name="Hussain F."/>
            <person name="Yang J."/>
            <person name="Arevalo P."/>
            <person name="Brown J."/>
            <person name="Cutler M."/>
            <person name="Kelly L."/>
            <person name="Polz M.F."/>
        </authorList>
    </citation>
    <scope>NUCLEOTIDE SEQUENCE [LARGE SCALE GENOMIC DNA]</scope>
    <source>
        <strain evidence="2">10N.222.48.A2</strain>
    </source>
</reference>
<dbReference type="Proteomes" id="UP000235579">
    <property type="component" value="Unassembled WGS sequence"/>
</dbReference>
<evidence type="ECO:0000313" key="1">
    <source>
        <dbReference type="EMBL" id="PMP09971.1"/>
    </source>
</evidence>
<name>A0A2N7NCQ2_9VIBR</name>
<proteinExistence type="predicted"/>